<proteinExistence type="predicted"/>
<feature type="region of interest" description="Disordered" evidence="2">
    <location>
        <begin position="146"/>
        <end position="211"/>
    </location>
</feature>
<feature type="compositionally biased region" description="Low complexity" evidence="2">
    <location>
        <begin position="762"/>
        <end position="790"/>
    </location>
</feature>
<feature type="compositionally biased region" description="Low complexity" evidence="2">
    <location>
        <begin position="479"/>
        <end position="493"/>
    </location>
</feature>
<feature type="coiled-coil region" evidence="1">
    <location>
        <begin position="342"/>
        <end position="375"/>
    </location>
</feature>
<evidence type="ECO:0000256" key="2">
    <source>
        <dbReference type="SAM" id="MobiDB-lite"/>
    </source>
</evidence>
<name>A0AAW1Q6B0_9CHLO</name>
<evidence type="ECO:0000313" key="3">
    <source>
        <dbReference type="EMBL" id="KAK9815854.1"/>
    </source>
</evidence>
<comment type="caution">
    <text evidence="3">The sequence shown here is derived from an EMBL/GenBank/DDBJ whole genome shotgun (WGS) entry which is preliminary data.</text>
</comment>
<dbReference type="PANTHER" id="PTHR38394:SF1">
    <property type="entry name" value="NEUROFILAMENT LIGHT PROTEIN"/>
    <property type="match status" value="1"/>
</dbReference>
<organism evidence="3 4">
    <name type="scientific">[Myrmecia] bisecta</name>
    <dbReference type="NCBI Taxonomy" id="41462"/>
    <lineage>
        <taxon>Eukaryota</taxon>
        <taxon>Viridiplantae</taxon>
        <taxon>Chlorophyta</taxon>
        <taxon>core chlorophytes</taxon>
        <taxon>Trebouxiophyceae</taxon>
        <taxon>Trebouxiales</taxon>
        <taxon>Trebouxiaceae</taxon>
        <taxon>Myrmecia</taxon>
    </lineage>
</organism>
<dbReference type="EMBL" id="JALJOR010000006">
    <property type="protein sequence ID" value="KAK9815854.1"/>
    <property type="molecule type" value="Genomic_DNA"/>
</dbReference>
<feature type="coiled-coil region" evidence="1">
    <location>
        <begin position="280"/>
        <end position="314"/>
    </location>
</feature>
<feature type="compositionally biased region" description="Low complexity" evidence="2">
    <location>
        <begin position="146"/>
        <end position="160"/>
    </location>
</feature>
<feature type="compositionally biased region" description="Pro residues" evidence="2">
    <location>
        <begin position="11"/>
        <end position="22"/>
    </location>
</feature>
<evidence type="ECO:0000313" key="4">
    <source>
        <dbReference type="Proteomes" id="UP001489004"/>
    </source>
</evidence>
<feature type="region of interest" description="Disordered" evidence="2">
    <location>
        <begin position="469"/>
        <end position="500"/>
    </location>
</feature>
<keyword evidence="1" id="KW-0175">Coiled coil</keyword>
<feature type="region of interest" description="Disordered" evidence="2">
    <location>
        <begin position="727"/>
        <end position="856"/>
    </location>
</feature>
<feature type="region of interest" description="Disordered" evidence="2">
    <location>
        <begin position="1"/>
        <end position="25"/>
    </location>
</feature>
<keyword evidence="4" id="KW-1185">Reference proteome</keyword>
<dbReference type="PANTHER" id="PTHR38394">
    <property type="entry name" value="NEUROFILAMENT LIGHT PROTEIN"/>
    <property type="match status" value="1"/>
</dbReference>
<accession>A0AAW1Q6B0</accession>
<protein>
    <submittedName>
        <fullName evidence="3">Uncharacterized protein</fullName>
    </submittedName>
</protein>
<gene>
    <name evidence="3" type="ORF">WJX72_010787</name>
</gene>
<reference evidence="3 4" key="1">
    <citation type="journal article" date="2024" name="Nat. Commun.">
        <title>Phylogenomics reveals the evolutionary origins of lichenization in chlorophyte algae.</title>
        <authorList>
            <person name="Puginier C."/>
            <person name="Libourel C."/>
            <person name="Otte J."/>
            <person name="Skaloud P."/>
            <person name="Haon M."/>
            <person name="Grisel S."/>
            <person name="Petersen M."/>
            <person name="Berrin J.G."/>
            <person name="Delaux P.M."/>
            <person name="Dal Grande F."/>
            <person name="Keller J."/>
        </authorList>
    </citation>
    <scope>NUCLEOTIDE SEQUENCE [LARGE SCALE GENOMIC DNA]</scope>
    <source>
        <strain evidence="3 4">SAG 2043</strain>
    </source>
</reference>
<evidence type="ECO:0000256" key="1">
    <source>
        <dbReference type="SAM" id="Coils"/>
    </source>
</evidence>
<dbReference type="Proteomes" id="UP001489004">
    <property type="component" value="Unassembled WGS sequence"/>
</dbReference>
<dbReference type="AlphaFoldDB" id="A0AAW1Q6B0"/>
<feature type="coiled-coil region" evidence="1">
    <location>
        <begin position="405"/>
        <end position="439"/>
    </location>
</feature>
<feature type="compositionally biased region" description="Basic and acidic residues" evidence="2">
    <location>
        <begin position="469"/>
        <end position="478"/>
    </location>
</feature>
<sequence length="856" mass="90550">MKSFFSRMTPPAKPKPPSPGVPDTPEMLQRAETLLQKLRLTSVPDFPLLNEATRLVQLIEGAVSKMSDGDTKVIWREQVNELQRDLQMATGRMLSAEVTEEPPATSEGPPAATGMSLFEGLSSGLLGAGGSAPLPEDLFTGLAMPAAPQKAPEPASQASSPQPPAGHSLLGAAGAADGRRKKKITRRVGYARDDADDSPVKPAAPKAQPPPHEQVALLQAHAQAQIKQLGDGMAQAVSAEQAAKARRRQLAADVASISGQLTRLEEAEALAVEQEDFEAAANLSAELDELKARVAELDRDVRAAEHECELAVARRVQVAVRQAAIWQEAAAALQCLKGEQQRTAAEVAARAAQAAAKAAEENAAHAEHVEELKARIDARQRWIDDEQEAVDRKIEEATRPAASEREARAEAYNKLEQQVQELRAALVQQEAALATAAAALAEVDEQMHALSSKYDKTLARLDEDRQAVAREAAERDNELAALQHAQDSAAAEAEAADQERSKLLEQAEAAGHAAEEMLRQAGAITAKAEAEERARQVHTSLRQAEEQAEAKLRALEGEVESARAAARDLSAKRAGLAHDASTAEEQAAIARRRIPELEAEKKSAAATRDFKEAARLSAEAKALAADAESALQRAQQLRQRAAEVEAGEKLKVDEAGQLEGRIAAAKRGAALARWRRAQAGIEAVRSQLDAAVAADKYEDADALQSEMEASMSEADALAAAYGFRTGDRGDLGGVSPRQGSVDEEGSQGGESEAFSAISASHAATAGSLRSTRSRSTLARSRSVGSSASESLDWAGSAPRSPRDGGSRLHQSHSVISEAGSEGQVSATGYVADSDSMADFSLGDPNIPGLSRESHGA</sequence>